<dbReference type="PANTHER" id="PTHR43697">
    <property type="entry name" value="SERYL-TRNA SYNTHETASE"/>
    <property type="match status" value="1"/>
</dbReference>
<evidence type="ECO:0000256" key="8">
    <source>
        <dbReference type="ARBA" id="ARBA00022840"/>
    </source>
</evidence>
<dbReference type="PANTHER" id="PTHR43697:SF1">
    <property type="entry name" value="SERINE--TRNA LIGASE"/>
    <property type="match status" value="1"/>
</dbReference>
<dbReference type="HAMAP" id="MF_00176">
    <property type="entry name" value="Ser_tRNA_synth_type1"/>
    <property type="match status" value="1"/>
</dbReference>
<protein>
    <recommendedName>
        <fullName evidence="13">Serine--tRNA ligase</fullName>
        <ecNumber evidence="4">6.1.1.11</ecNumber>
    </recommendedName>
    <alternativeName>
        <fullName evidence="11">Seryl-tRNA synthetase</fullName>
    </alternativeName>
    <alternativeName>
        <fullName evidence="12">Seryl-tRNA(Ser/Sec) synthetase</fullName>
    </alternativeName>
</protein>
<feature type="binding site" evidence="16">
    <location>
        <position position="380"/>
    </location>
    <ligand>
        <name>L-serine</name>
        <dbReference type="ChEBI" id="CHEBI:33384"/>
    </ligand>
</feature>
<dbReference type="InterPro" id="IPR010978">
    <property type="entry name" value="tRNA-bd_arm"/>
</dbReference>
<feature type="binding site" evidence="16">
    <location>
        <position position="260"/>
    </location>
    <ligand>
        <name>L-serine</name>
        <dbReference type="ChEBI" id="CHEBI:33384"/>
    </ligand>
</feature>
<dbReference type="PIRSF" id="PIRSF001529">
    <property type="entry name" value="Ser-tRNA-synth_IIa"/>
    <property type="match status" value="1"/>
</dbReference>
<dbReference type="GO" id="GO:0004828">
    <property type="term" value="F:serine-tRNA ligase activity"/>
    <property type="evidence" value="ECO:0007669"/>
    <property type="project" value="UniProtKB-EC"/>
</dbReference>
<evidence type="ECO:0000313" key="21">
    <source>
        <dbReference type="Proteomes" id="UP001558652"/>
    </source>
</evidence>
<dbReference type="Gene3D" id="1.10.287.40">
    <property type="entry name" value="Serine-tRNA synthetase, tRNA binding domain"/>
    <property type="match status" value="1"/>
</dbReference>
<evidence type="ECO:0000259" key="19">
    <source>
        <dbReference type="PROSITE" id="PS50862"/>
    </source>
</evidence>
<comment type="subcellular location">
    <subcellularLocation>
        <location evidence="1">Cytoplasm</location>
    </subcellularLocation>
</comment>
<comment type="catalytic activity">
    <reaction evidence="15">
        <text>tRNA(Ser) + L-serine + ATP = L-seryl-tRNA(Ser) + AMP + diphosphate + H(+)</text>
        <dbReference type="Rhea" id="RHEA:12292"/>
        <dbReference type="Rhea" id="RHEA-COMP:9669"/>
        <dbReference type="Rhea" id="RHEA-COMP:9703"/>
        <dbReference type="ChEBI" id="CHEBI:15378"/>
        <dbReference type="ChEBI" id="CHEBI:30616"/>
        <dbReference type="ChEBI" id="CHEBI:33019"/>
        <dbReference type="ChEBI" id="CHEBI:33384"/>
        <dbReference type="ChEBI" id="CHEBI:78442"/>
        <dbReference type="ChEBI" id="CHEBI:78533"/>
        <dbReference type="ChEBI" id="CHEBI:456215"/>
        <dbReference type="EC" id="6.1.1.11"/>
    </reaction>
</comment>
<dbReference type="Pfam" id="PF02403">
    <property type="entry name" value="Seryl_tRNA_N"/>
    <property type="match status" value="1"/>
</dbReference>
<evidence type="ECO:0000256" key="13">
    <source>
        <dbReference type="ARBA" id="ARBA00039158"/>
    </source>
</evidence>
<name>A0ABD0YG93_9HEMI</name>
<dbReference type="InterPro" id="IPR033729">
    <property type="entry name" value="SerRS_core"/>
</dbReference>
<evidence type="ECO:0000256" key="4">
    <source>
        <dbReference type="ARBA" id="ARBA00012840"/>
    </source>
</evidence>
<comment type="similarity">
    <text evidence="3">Belongs to the class-II aminoacyl-tRNA synthetase family. Type-1 seryl-tRNA synthetase subfamily.</text>
</comment>
<keyword evidence="5" id="KW-0963">Cytoplasm</keyword>
<keyword evidence="6" id="KW-0436">Ligase</keyword>
<feature type="binding site" evidence="16">
    <location>
        <position position="283"/>
    </location>
    <ligand>
        <name>L-serine</name>
        <dbReference type="ChEBI" id="CHEBI:33384"/>
    </ligand>
</feature>
<dbReference type="GO" id="GO:0005737">
    <property type="term" value="C:cytoplasm"/>
    <property type="evidence" value="ECO:0007669"/>
    <property type="project" value="UniProtKB-SubCell"/>
</dbReference>
<dbReference type="InterPro" id="IPR015866">
    <property type="entry name" value="Ser-tRNA-synth_1_N"/>
</dbReference>
<sequence length="425" mass="47940">MLDIKEIISNPDYVLKKSKARGAEVDVEQIIFLDGERKNIIKELEELKRKRNEISKQVGVLKRNGENTDGLQQMVKDSAVRMGELEKNLSTVQAELDGAMLVIPNLIDDSVPLGEDETQNTVYKTVGDVPVFDFEPKAHWDLGPELGMLDFERGTKVAKARFTMITGPGARLERALINFMMDLHASRGYKEIFPPYMINAASMTGTGQLPKFQEEAFICERDGLYLTPTAEVPVTNMYADEILQEAELPIRYTAYSACFRREAGSYGKDMRGFIRQHQFDKVELVKFATPEQSMDELESMLLEAEEVLKQLKLAYRVVTLCSGDIGFAASKTYDIEVWLPGQNCYREISSCSNCKDFQARRANIRYKNSEGKNNFLHTLNGSGLAVGRTLVAIIENYQQKDGSLVIPDVLRPYMGGIEMIKPLEK</sequence>
<dbReference type="InterPro" id="IPR002314">
    <property type="entry name" value="aa-tRNA-synt_IIb"/>
</dbReference>
<proteinExistence type="inferred from homology"/>
<evidence type="ECO:0000256" key="3">
    <source>
        <dbReference type="ARBA" id="ARBA00010728"/>
    </source>
</evidence>
<keyword evidence="21" id="KW-1185">Reference proteome</keyword>
<keyword evidence="10" id="KW-0030">Aminoacyl-tRNA synthetase</keyword>
<evidence type="ECO:0000256" key="17">
    <source>
        <dbReference type="PIRSR" id="PIRSR001529-2"/>
    </source>
</evidence>
<dbReference type="SUPFAM" id="SSF55681">
    <property type="entry name" value="Class II aaRS and biotin synthetases"/>
    <property type="match status" value="1"/>
</dbReference>
<dbReference type="GO" id="GO:0005524">
    <property type="term" value="F:ATP binding"/>
    <property type="evidence" value="ECO:0007669"/>
    <property type="project" value="UniProtKB-KW"/>
</dbReference>
<comment type="catalytic activity">
    <reaction evidence="14">
        <text>tRNA(Sec) + L-serine + ATP = L-seryl-tRNA(Sec) + AMP + diphosphate + H(+)</text>
        <dbReference type="Rhea" id="RHEA:42580"/>
        <dbReference type="Rhea" id="RHEA-COMP:9742"/>
        <dbReference type="Rhea" id="RHEA-COMP:10128"/>
        <dbReference type="ChEBI" id="CHEBI:15378"/>
        <dbReference type="ChEBI" id="CHEBI:30616"/>
        <dbReference type="ChEBI" id="CHEBI:33019"/>
        <dbReference type="ChEBI" id="CHEBI:33384"/>
        <dbReference type="ChEBI" id="CHEBI:78442"/>
        <dbReference type="ChEBI" id="CHEBI:78533"/>
        <dbReference type="ChEBI" id="CHEBI:456215"/>
        <dbReference type="EC" id="6.1.1.11"/>
    </reaction>
</comment>
<dbReference type="Pfam" id="PF00587">
    <property type="entry name" value="tRNA-synt_2b"/>
    <property type="match status" value="1"/>
</dbReference>
<evidence type="ECO:0000256" key="5">
    <source>
        <dbReference type="ARBA" id="ARBA00022490"/>
    </source>
</evidence>
<evidence type="ECO:0000256" key="2">
    <source>
        <dbReference type="ARBA" id="ARBA00005045"/>
    </source>
</evidence>
<evidence type="ECO:0000256" key="18">
    <source>
        <dbReference type="SAM" id="Coils"/>
    </source>
</evidence>
<evidence type="ECO:0000256" key="14">
    <source>
        <dbReference type="ARBA" id="ARBA00047929"/>
    </source>
</evidence>
<evidence type="ECO:0000256" key="16">
    <source>
        <dbReference type="PIRSR" id="PIRSR001529-1"/>
    </source>
</evidence>
<dbReference type="SUPFAM" id="SSF46589">
    <property type="entry name" value="tRNA-binding arm"/>
    <property type="match status" value="1"/>
</dbReference>
<keyword evidence="8 17" id="KW-0067">ATP-binding</keyword>
<feature type="binding site" evidence="16">
    <location>
        <position position="229"/>
    </location>
    <ligand>
        <name>L-serine</name>
        <dbReference type="ChEBI" id="CHEBI:33384"/>
    </ligand>
</feature>
<comment type="pathway">
    <text evidence="2">Aminoacyl-tRNA biosynthesis; selenocysteinyl-tRNA(Sec) biosynthesis; L-seryl-tRNA(Sec) from L-serine and tRNA(Sec): step 1/1.</text>
</comment>
<organism evidence="20 21">
    <name type="scientific">Ranatra chinensis</name>
    <dbReference type="NCBI Taxonomy" id="642074"/>
    <lineage>
        <taxon>Eukaryota</taxon>
        <taxon>Metazoa</taxon>
        <taxon>Ecdysozoa</taxon>
        <taxon>Arthropoda</taxon>
        <taxon>Hexapoda</taxon>
        <taxon>Insecta</taxon>
        <taxon>Pterygota</taxon>
        <taxon>Neoptera</taxon>
        <taxon>Paraneoptera</taxon>
        <taxon>Hemiptera</taxon>
        <taxon>Heteroptera</taxon>
        <taxon>Panheteroptera</taxon>
        <taxon>Nepomorpha</taxon>
        <taxon>Nepidae</taxon>
        <taxon>Ranatrinae</taxon>
        <taxon>Ranatra</taxon>
    </lineage>
</organism>
<feature type="coiled-coil region" evidence="18">
    <location>
        <begin position="30"/>
        <end position="64"/>
    </location>
</feature>
<dbReference type="NCBIfam" id="TIGR00414">
    <property type="entry name" value="serS"/>
    <property type="match status" value="1"/>
</dbReference>
<keyword evidence="9" id="KW-0648">Protein biosynthesis</keyword>
<evidence type="ECO:0000256" key="12">
    <source>
        <dbReference type="ARBA" id="ARBA00033352"/>
    </source>
</evidence>
<dbReference type="GO" id="GO:0006412">
    <property type="term" value="P:translation"/>
    <property type="evidence" value="ECO:0007669"/>
    <property type="project" value="UniProtKB-KW"/>
</dbReference>
<dbReference type="CDD" id="cd00770">
    <property type="entry name" value="SerRS_core"/>
    <property type="match status" value="1"/>
</dbReference>
<dbReference type="Proteomes" id="UP001558652">
    <property type="component" value="Unassembled WGS sequence"/>
</dbReference>
<feature type="binding site" evidence="17">
    <location>
        <begin position="260"/>
        <end position="262"/>
    </location>
    <ligand>
        <name>ATP</name>
        <dbReference type="ChEBI" id="CHEBI:30616"/>
    </ligand>
</feature>
<evidence type="ECO:0000313" key="20">
    <source>
        <dbReference type="EMBL" id="KAL1110075.1"/>
    </source>
</evidence>
<evidence type="ECO:0000256" key="15">
    <source>
        <dbReference type="ARBA" id="ARBA00048823"/>
    </source>
</evidence>
<evidence type="ECO:0000256" key="7">
    <source>
        <dbReference type="ARBA" id="ARBA00022741"/>
    </source>
</evidence>
<accession>A0ABD0YG93</accession>
<feature type="domain" description="Aminoacyl-transfer RNA synthetases class-II family profile" evidence="19">
    <location>
        <begin position="169"/>
        <end position="407"/>
    </location>
</feature>
<dbReference type="PROSITE" id="PS50862">
    <property type="entry name" value="AA_TRNA_LIGASE_II"/>
    <property type="match status" value="1"/>
</dbReference>
<evidence type="ECO:0000256" key="10">
    <source>
        <dbReference type="ARBA" id="ARBA00023146"/>
    </source>
</evidence>
<evidence type="ECO:0000256" key="9">
    <source>
        <dbReference type="ARBA" id="ARBA00022917"/>
    </source>
</evidence>
<reference evidence="20 21" key="1">
    <citation type="submission" date="2024-07" db="EMBL/GenBank/DDBJ databases">
        <title>Chromosome-level genome assembly of the water stick insect Ranatra chinensis (Heteroptera: Nepidae).</title>
        <authorList>
            <person name="Liu X."/>
        </authorList>
    </citation>
    <scope>NUCLEOTIDE SEQUENCE [LARGE SCALE GENOMIC DNA]</scope>
    <source>
        <strain evidence="20">Cailab_2021Rc</strain>
        <tissue evidence="20">Muscle</tissue>
    </source>
</reference>
<dbReference type="EC" id="6.1.1.11" evidence="4"/>
<dbReference type="Gene3D" id="3.30.930.10">
    <property type="entry name" value="Bira Bifunctional Protein, Domain 2"/>
    <property type="match status" value="1"/>
</dbReference>
<dbReference type="AlphaFoldDB" id="A0ABD0YG93"/>
<evidence type="ECO:0000256" key="6">
    <source>
        <dbReference type="ARBA" id="ARBA00022598"/>
    </source>
</evidence>
<comment type="caution">
    <text evidence="20">The sequence shown here is derived from an EMBL/GenBank/DDBJ whole genome shotgun (WGS) entry which is preliminary data.</text>
</comment>
<keyword evidence="7" id="KW-0547">Nucleotide-binding</keyword>
<dbReference type="InterPro" id="IPR045864">
    <property type="entry name" value="aa-tRNA-synth_II/BPL/LPL"/>
</dbReference>
<feature type="binding site" evidence="17">
    <location>
        <begin position="347"/>
        <end position="350"/>
    </location>
    <ligand>
        <name>ATP</name>
        <dbReference type="ChEBI" id="CHEBI:30616"/>
    </ligand>
</feature>
<dbReference type="InterPro" id="IPR042103">
    <property type="entry name" value="SerRS_1_N_sf"/>
</dbReference>
<dbReference type="InterPro" id="IPR002317">
    <property type="entry name" value="Ser-tRNA-ligase_type_1"/>
</dbReference>
<evidence type="ECO:0000256" key="1">
    <source>
        <dbReference type="ARBA" id="ARBA00004496"/>
    </source>
</evidence>
<gene>
    <name evidence="20" type="ORF">AAG570_014031</name>
</gene>
<keyword evidence="18" id="KW-0175">Coiled coil</keyword>
<dbReference type="PRINTS" id="PR00981">
    <property type="entry name" value="TRNASYNTHSER"/>
</dbReference>
<evidence type="ECO:0000256" key="11">
    <source>
        <dbReference type="ARBA" id="ARBA00031113"/>
    </source>
</evidence>
<dbReference type="InterPro" id="IPR006195">
    <property type="entry name" value="aa-tRNA-synth_II"/>
</dbReference>
<dbReference type="EMBL" id="JBFDAA010000024">
    <property type="protein sequence ID" value="KAL1110075.1"/>
    <property type="molecule type" value="Genomic_DNA"/>
</dbReference>